<dbReference type="Gene3D" id="2.40.10.10">
    <property type="entry name" value="Trypsin-like serine proteases"/>
    <property type="match status" value="1"/>
</dbReference>
<reference evidence="6" key="1">
    <citation type="submission" date="2021-12" db="EMBL/GenBank/DDBJ databases">
        <authorList>
            <person name="King R."/>
        </authorList>
    </citation>
    <scope>NUCLEOTIDE SEQUENCE</scope>
</reference>
<keyword evidence="3" id="KW-0720">Serine protease</keyword>
<dbReference type="PROSITE" id="PS00134">
    <property type="entry name" value="TRYPSIN_HIS"/>
    <property type="match status" value="1"/>
</dbReference>
<keyword evidence="3" id="KW-0378">Hydrolase</keyword>
<dbReference type="FunFam" id="2.40.10.10:FF:000002">
    <property type="entry name" value="Transmembrane protease serine"/>
    <property type="match status" value="1"/>
</dbReference>
<keyword evidence="1" id="KW-1015">Disulfide bond</keyword>
<evidence type="ECO:0000256" key="4">
    <source>
        <dbReference type="SAM" id="SignalP"/>
    </source>
</evidence>
<evidence type="ECO:0000313" key="6">
    <source>
        <dbReference type="EMBL" id="CAH0391814.1"/>
    </source>
</evidence>
<evidence type="ECO:0000256" key="2">
    <source>
        <dbReference type="ARBA" id="ARBA00024195"/>
    </source>
</evidence>
<proteinExistence type="inferred from homology"/>
<evidence type="ECO:0000313" key="7">
    <source>
        <dbReference type="Proteomes" id="UP001152759"/>
    </source>
</evidence>
<feature type="chain" id="PRO_5040165078" description="Peptidase S1 domain-containing protein" evidence="4">
    <location>
        <begin position="20"/>
        <end position="329"/>
    </location>
</feature>
<feature type="signal peptide" evidence="4">
    <location>
        <begin position="1"/>
        <end position="19"/>
    </location>
</feature>
<name>A0A9P0AHD1_BEMTA</name>
<dbReference type="InterPro" id="IPR001314">
    <property type="entry name" value="Peptidase_S1A"/>
</dbReference>
<dbReference type="InterPro" id="IPR001254">
    <property type="entry name" value="Trypsin_dom"/>
</dbReference>
<evidence type="ECO:0000259" key="5">
    <source>
        <dbReference type="PROSITE" id="PS50240"/>
    </source>
</evidence>
<comment type="similarity">
    <text evidence="2">Belongs to the peptidase S1 family. CLIP subfamily.</text>
</comment>
<dbReference type="CDD" id="cd00190">
    <property type="entry name" value="Tryp_SPc"/>
    <property type="match status" value="1"/>
</dbReference>
<accession>A0A9P0AHD1</accession>
<dbReference type="InterPro" id="IPR043504">
    <property type="entry name" value="Peptidase_S1_PA_chymotrypsin"/>
</dbReference>
<dbReference type="PRINTS" id="PR00722">
    <property type="entry name" value="CHYMOTRYPSIN"/>
</dbReference>
<dbReference type="EMBL" id="OU963867">
    <property type="protein sequence ID" value="CAH0391814.1"/>
    <property type="molecule type" value="Genomic_DNA"/>
</dbReference>
<dbReference type="PROSITE" id="PS50240">
    <property type="entry name" value="TRYPSIN_DOM"/>
    <property type="match status" value="1"/>
</dbReference>
<evidence type="ECO:0000256" key="1">
    <source>
        <dbReference type="ARBA" id="ARBA00023157"/>
    </source>
</evidence>
<dbReference type="PANTHER" id="PTHR24258">
    <property type="entry name" value="SERINE PROTEASE-RELATED"/>
    <property type="match status" value="1"/>
</dbReference>
<dbReference type="Pfam" id="PF00089">
    <property type="entry name" value="Trypsin"/>
    <property type="match status" value="1"/>
</dbReference>
<dbReference type="PROSITE" id="PS00135">
    <property type="entry name" value="TRYPSIN_SER"/>
    <property type="match status" value="1"/>
</dbReference>
<dbReference type="InterPro" id="IPR033116">
    <property type="entry name" value="TRYPSIN_SER"/>
</dbReference>
<dbReference type="KEGG" id="btab:109043407"/>
<dbReference type="InterPro" id="IPR018114">
    <property type="entry name" value="TRYPSIN_HIS"/>
</dbReference>
<dbReference type="GO" id="GO:0004252">
    <property type="term" value="F:serine-type endopeptidase activity"/>
    <property type="evidence" value="ECO:0007669"/>
    <property type="project" value="InterPro"/>
</dbReference>
<dbReference type="SMART" id="SM00020">
    <property type="entry name" value="Tryp_SPc"/>
    <property type="match status" value="1"/>
</dbReference>
<dbReference type="PANTHER" id="PTHR24258:SF144">
    <property type="entry name" value="GH14088P"/>
    <property type="match status" value="1"/>
</dbReference>
<dbReference type="AlphaFoldDB" id="A0A9P0AHD1"/>
<gene>
    <name evidence="6" type="ORF">BEMITA_LOCUS10398</name>
</gene>
<protein>
    <recommendedName>
        <fullName evidence="5">Peptidase S1 domain-containing protein</fullName>
    </recommendedName>
</protein>
<organism evidence="6 7">
    <name type="scientific">Bemisia tabaci</name>
    <name type="common">Sweetpotato whitefly</name>
    <name type="synonym">Aleurodes tabaci</name>
    <dbReference type="NCBI Taxonomy" id="7038"/>
    <lineage>
        <taxon>Eukaryota</taxon>
        <taxon>Metazoa</taxon>
        <taxon>Ecdysozoa</taxon>
        <taxon>Arthropoda</taxon>
        <taxon>Hexapoda</taxon>
        <taxon>Insecta</taxon>
        <taxon>Pterygota</taxon>
        <taxon>Neoptera</taxon>
        <taxon>Paraneoptera</taxon>
        <taxon>Hemiptera</taxon>
        <taxon>Sternorrhyncha</taxon>
        <taxon>Aleyrodoidea</taxon>
        <taxon>Aleyrodidae</taxon>
        <taxon>Aleyrodinae</taxon>
        <taxon>Bemisia</taxon>
    </lineage>
</organism>
<sequence length="329" mass="35755">MKTSVWLVTVGLCVKLVISAKVRDEEDIETSIEPETVNKLTSLPGSENCGISGAKTGRIVGGEPAKLGAWPWVAAVGIPVGKDKSVFFCGASLISDKYAVTAAHCFTEFRSSSGQGLKDGGRSQEYKMIPGMILRVGDLNLDDTVEDGAKPQTITIEKVVSHPLFITKRSYGETKGYDIALLKLQKPVTFSDLVRPICLPHKDIFYTSKDFEGYQPFVAGWGLTNEEKKGGKKSDQLLQIQLPLLGSNDCVDLLKRAAKTEMHEDSICAMAEGKDACQGDSGGPLALPIDDRYYLYGIVSYGPGCARKDAPGYYNKVHTHLKWIASLID</sequence>
<keyword evidence="3" id="KW-0645">Protease</keyword>
<dbReference type="InterPro" id="IPR009003">
    <property type="entry name" value="Peptidase_S1_PA"/>
</dbReference>
<dbReference type="Proteomes" id="UP001152759">
    <property type="component" value="Chromosome 6"/>
</dbReference>
<keyword evidence="7" id="KW-1185">Reference proteome</keyword>
<dbReference type="SUPFAM" id="SSF50494">
    <property type="entry name" value="Trypsin-like serine proteases"/>
    <property type="match status" value="1"/>
</dbReference>
<keyword evidence="4" id="KW-0732">Signal</keyword>
<evidence type="ECO:0000256" key="3">
    <source>
        <dbReference type="RuleBase" id="RU363034"/>
    </source>
</evidence>
<dbReference type="GO" id="GO:0006508">
    <property type="term" value="P:proteolysis"/>
    <property type="evidence" value="ECO:0007669"/>
    <property type="project" value="UniProtKB-KW"/>
</dbReference>
<feature type="domain" description="Peptidase S1" evidence="5">
    <location>
        <begin position="59"/>
        <end position="329"/>
    </location>
</feature>